<evidence type="ECO:0000256" key="1">
    <source>
        <dbReference type="SAM" id="SignalP"/>
    </source>
</evidence>
<accession>A0A7G5GYK3</accession>
<organism evidence="2 3">
    <name type="scientific">Spirosoma foliorum</name>
    <dbReference type="NCBI Taxonomy" id="2710596"/>
    <lineage>
        <taxon>Bacteria</taxon>
        <taxon>Pseudomonadati</taxon>
        <taxon>Bacteroidota</taxon>
        <taxon>Cytophagia</taxon>
        <taxon>Cytophagales</taxon>
        <taxon>Cytophagaceae</taxon>
        <taxon>Spirosoma</taxon>
    </lineage>
</organism>
<dbReference type="InterPro" id="IPR041662">
    <property type="entry name" value="SusD-like_2"/>
</dbReference>
<sequence length="562" mass="61519">MKTRIGKYSASCALVFALFFSSCKDITELNVNPNGVVPQNVNPDLILPTVLTEAAKSYLLLGFGDVSGIVQHTQGDAFNSGRDYYDWGQSNSWTASGSSSGDFYGIQRNNKLLYDRSVALGYDFHTAISLIMKSMIFGLVTDLWGDAPYSMANRGEEGTVETISPAYDSQESIYTAIMADLETANKLLAKSNLETVSSTIDVYYGGDATKWRQFGNTLLLRYYMRLSAKKPDVAKAGIEKIVAAPDTYPLITNPANDATMSYPGVTSGLDDWPTNTYFDASGQNYRRVKPCQTLVGALTTLKDPRLAVWAKKVEIPIVIDPTLPPTTDQVINNVRYFGTAAPALLQTQQIAPVNTDPNYVGLPAGIQSPSTYNANPIVGQASYNPHVSYLNDMYTQPSTSKSPLLKARLASAAEVQFILAEAAQKGWAAGDAKTHYYAGISASLTTWGVSSQYSTYIANTGVVYDGTVQQIITQKWIAGWTAATEAWFDWRRTGFPVLKAGTYAKRSVLPLRFYYSTDEQRYNTDNANKAISALTSTNYSQADGNNSAWSKMWLLQGVTTPW</sequence>
<keyword evidence="1" id="KW-0732">Signal</keyword>
<protein>
    <submittedName>
        <fullName evidence="2">SusD/RagB family nutrient-binding outer membrane lipoprotein</fullName>
    </submittedName>
</protein>
<dbReference type="Gene3D" id="1.25.40.390">
    <property type="match status" value="1"/>
</dbReference>
<dbReference type="AlphaFoldDB" id="A0A7G5GYK3"/>
<dbReference type="Proteomes" id="UP000515369">
    <property type="component" value="Chromosome"/>
</dbReference>
<gene>
    <name evidence="2" type="ORF">H3H32_03015</name>
</gene>
<keyword evidence="2" id="KW-0449">Lipoprotein</keyword>
<dbReference type="EMBL" id="CP059732">
    <property type="protein sequence ID" value="QMW03945.1"/>
    <property type="molecule type" value="Genomic_DNA"/>
</dbReference>
<dbReference type="PROSITE" id="PS51257">
    <property type="entry name" value="PROKAR_LIPOPROTEIN"/>
    <property type="match status" value="1"/>
</dbReference>
<keyword evidence="3" id="KW-1185">Reference proteome</keyword>
<feature type="chain" id="PRO_5028873108" evidence="1">
    <location>
        <begin position="25"/>
        <end position="562"/>
    </location>
</feature>
<evidence type="ECO:0000313" key="2">
    <source>
        <dbReference type="EMBL" id="QMW03945.1"/>
    </source>
</evidence>
<proteinExistence type="predicted"/>
<name>A0A7G5GYK3_9BACT</name>
<reference evidence="2 3" key="1">
    <citation type="submission" date="2020-07" db="EMBL/GenBank/DDBJ databases">
        <title>Spirosoma foliorum sp. nov., isolated from the leaves on the Nejang mountain Korea, Republic of.</title>
        <authorList>
            <person name="Ho H."/>
            <person name="Lee Y.-J."/>
            <person name="Nurcahyanto D.-A."/>
            <person name="Kim S.-G."/>
        </authorList>
    </citation>
    <scope>NUCLEOTIDE SEQUENCE [LARGE SCALE GENOMIC DNA]</scope>
    <source>
        <strain evidence="2 3">PL0136</strain>
    </source>
</reference>
<dbReference type="SUPFAM" id="SSF48452">
    <property type="entry name" value="TPR-like"/>
    <property type="match status" value="1"/>
</dbReference>
<dbReference type="Pfam" id="PF12771">
    <property type="entry name" value="SusD-like_2"/>
    <property type="match status" value="2"/>
</dbReference>
<dbReference type="KEGG" id="sfol:H3H32_03015"/>
<evidence type="ECO:0000313" key="3">
    <source>
        <dbReference type="Proteomes" id="UP000515369"/>
    </source>
</evidence>
<dbReference type="RefSeq" id="WP_182461201.1">
    <property type="nucleotide sequence ID" value="NZ_CP059732.1"/>
</dbReference>
<dbReference type="InterPro" id="IPR011990">
    <property type="entry name" value="TPR-like_helical_dom_sf"/>
</dbReference>
<feature type="signal peptide" evidence="1">
    <location>
        <begin position="1"/>
        <end position="24"/>
    </location>
</feature>